<evidence type="ECO:0000259" key="14">
    <source>
        <dbReference type="PROSITE" id="PS50234"/>
    </source>
</evidence>
<dbReference type="AlphaFoldDB" id="J6HF58"/>
<dbReference type="Gene3D" id="2.60.34.10">
    <property type="entry name" value="Substrate Binding Domain Of DNAk, Chain A, domain 1"/>
    <property type="match status" value="1"/>
</dbReference>
<proteinExistence type="inferred from homology"/>
<evidence type="ECO:0000256" key="9">
    <source>
        <dbReference type="ARBA" id="ARBA00023186"/>
    </source>
</evidence>
<dbReference type="SUPFAM" id="SSF100920">
    <property type="entry name" value="Heat shock protein 70kD (HSP70), peptide-binding domain"/>
    <property type="match status" value="1"/>
</dbReference>
<dbReference type="GO" id="GO:0140662">
    <property type="term" value="F:ATP-dependent protein folding chaperone"/>
    <property type="evidence" value="ECO:0007669"/>
    <property type="project" value="InterPro"/>
</dbReference>
<evidence type="ECO:0000313" key="16">
    <source>
        <dbReference type="Proteomes" id="UP000005244"/>
    </source>
</evidence>
<dbReference type="PRINTS" id="PR00301">
    <property type="entry name" value="HEATSHOCK70"/>
</dbReference>
<keyword evidence="6 13" id="KW-0547">Nucleotide-binding</keyword>
<dbReference type="Pfam" id="PF00012">
    <property type="entry name" value="HSP70"/>
    <property type="match status" value="3"/>
</dbReference>
<keyword evidence="7 13" id="KW-0067">ATP-binding</keyword>
<dbReference type="FunFam" id="3.30.420.40:FF:000069">
    <property type="entry name" value="Heat shock protein 70"/>
    <property type="match status" value="1"/>
</dbReference>
<sequence>MPISVGIDLGTTFSSVAYVNPKTNKPEIILNRDGEKITPSILYFFEDKIIYDSEAEEAFKDGISTCAVTFKRCMGDTEPYFYYNGKSYKSYELSAILLKHLKEVAEEEIGEPIEEAVITVPAYFYSKEREDTLKAAELAGIKVKKIIDEPNAAVLAYGIEHWRENANILVYDLGGGTFDVTLTHMDRNGELNSIVTRGDKYLGGKDWDARLRELIVEKLQEVTYTNVDDEDLLTIRGLSEDIKKKLSQLDSVNVNIAVSGYGYAEISITRKEFEDATSDLLKRTGVLCNEVIEEAGIRWQNVTDILLVGGSTRMPQISSYLTKLYGKKPIVHVNPDEAVSLGAAVQATKSNSTYVSLSIVESGGKKKTNRKDSGVGKYATIMPKKKINNFGYISLRETTAHAMGMIAVSEDGRRYINDIIIPANHPRPVKAAKGFLFQVSRRKNSEMEIFVLQGEKENPLDNQISFRYVVSGMEYNRKDKGKSIIRVQYSYDDNGVIHVEARQDDSEKNLPIRRESVPDDMSKYGKPIDVKQTKSTALNVVMAIDVSGSMSGTPMDDAKRAMCDFVNDLESDNTFFGVIAVSDDSQIVCDLTNDSNECIDKINSIQCGQTGYGNSRHPFDTIKDMLSQSEGRLFAVILADGVWSYQEEAVRAARICNEYEIEIAAIGFGSADQGFLQDISSEDANAMFVSQNELSQAFGNIAQSLGSRSVKNKRLVRTVNIETWESE</sequence>
<dbReference type="SUPFAM" id="SSF53067">
    <property type="entry name" value="Actin-like ATPase domain"/>
    <property type="match status" value="2"/>
</dbReference>
<dbReference type="Proteomes" id="UP000005244">
    <property type="component" value="Unassembled WGS sequence"/>
</dbReference>
<dbReference type="EMBL" id="ALNK01000015">
    <property type="protein sequence ID" value="EJU23620.1"/>
    <property type="molecule type" value="Genomic_DNA"/>
</dbReference>
<keyword evidence="16" id="KW-1185">Reference proteome</keyword>
<evidence type="ECO:0000256" key="13">
    <source>
        <dbReference type="RuleBase" id="RU003322"/>
    </source>
</evidence>
<dbReference type="Gene3D" id="3.90.640.10">
    <property type="entry name" value="Actin, Chain A, domain 4"/>
    <property type="match status" value="1"/>
</dbReference>
<dbReference type="InterPro" id="IPR029047">
    <property type="entry name" value="HSP70_peptide-bd_sf"/>
</dbReference>
<comment type="caution">
    <text evidence="15">The sequence shown here is derived from an EMBL/GenBank/DDBJ whole genome shotgun (WGS) entry which is preliminary data.</text>
</comment>
<dbReference type="InterPro" id="IPR002035">
    <property type="entry name" value="VWF_A"/>
</dbReference>
<keyword evidence="5" id="KW-0597">Phosphoprotein</keyword>
<dbReference type="InterPro" id="IPR013126">
    <property type="entry name" value="Hsp_70_fam"/>
</dbReference>
<evidence type="ECO:0000256" key="3">
    <source>
        <dbReference type="ARBA" id="ARBA00014415"/>
    </source>
</evidence>
<evidence type="ECO:0000256" key="1">
    <source>
        <dbReference type="ARBA" id="ARBA00002290"/>
    </source>
</evidence>
<evidence type="ECO:0000256" key="5">
    <source>
        <dbReference type="ARBA" id="ARBA00022553"/>
    </source>
</evidence>
<dbReference type="PANTHER" id="PTHR19375">
    <property type="entry name" value="HEAT SHOCK PROTEIN 70KDA"/>
    <property type="match status" value="1"/>
</dbReference>
<dbReference type="PROSITE" id="PS00297">
    <property type="entry name" value="HSP70_1"/>
    <property type="match status" value="1"/>
</dbReference>
<evidence type="ECO:0000256" key="6">
    <source>
        <dbReference type="ARBA" id="ARBA00022741"/>
    </source>
</evidence>
<keyword evidence="9" id="KW-0143">Chaperone</keyword>
<dbReference type="SUPFAM" id="SSF53300">
    <property type="entry name" value="vWA-like"/>
    <property type="match status" value="1"/>
</dbReference>
<dbReference type="PROSITE" id="PS01036">
    <property type="entry name" value="HSP70_3"/>
    <property type="match status" value="1"/>
</dbReference>
<reference evidence="15 16" key="1">
    <citation type="submission" date="2012-07" db="EMBL/GenBank/DDBJ databases">
        <authorList>
            <person name="Durkin A.S."/>
            <person name="McCorrison J."/>
            <person name="Torralba M."/>
            <person name="Gillis M."/>
            <person name="Methe B."/>
            <person name="Sutton G."/>
            <person name="Nelson K.E."/>
        </authorList>
    </citation>
    <scope>NUCLEOTIDE SEQUENCE [LARGE SCALE GENOMIC DNA]</scope>
    <source>
        <strain evidence="15 16">OBRC8</strain>
    </source>
</reference>
<dbReference type="InterPro" id="IPR043129">
    <property type="entry name" value="ATPase_NBD"/>
</dbReference>
<evidence type="ECO:0000256" key="8">
    <source>
        <dbReference type="ARBA" id="ARBA00023016"/>
    </source>
</evidence>
<accession>J6HF58</accession>
<dbReference type="InterPro" id="IPR036465">
    <property type="entry name" value="vWFA_dom_sf"/>
</dbReference>
<protein>
    <recommendedName>
        <fullName evidence="3">Chaperone protein DnaK</fullName>
    </recommendedName>
    <alternativeName>
        <fullName evidence="4">Chaperone protein dnaK</fullName>
    </alternativeName>
    <alternativeName>
        <fullName evidence="12">HSP70</fullName>
    </alternativeName>
    <alternativeName>
        <fullName evidence="11">Heat shock 70 kDa protein</fullName>
    </alternativeName>
    <alternativeName>
        <fullName evidence="10">Heat shock protein 70</fullName>
    </alternativeName>
</protein>
<dbReference type="Pfam" id="PF00092">
    <property type="entry name" value="VWA"/>
    <property type="match status" value="1"/>
</dbReference>
<evidence type="ECO:0000313" key="15">
    <source>
        <dbReference type="EMBL" id="EJU23620.1"/>
    </source>
</evidence>
<dbReference type="CDD" id="cd00198">
    <property type="entry name" value="vWFA"/>
    <property type="match status" value="1"/>
</dbReference>
<evidence type="ECO:0000256" key="10">
    <source>
        <dbReference type="ARBA" id="ARBA00030019"/>
    </source>
</evidence>
<name>J6HF58_9FIRM</name>
<evidence type="ECO:0000256" key="7">
    <source>
        <dbReference type="ARBA" id="ARBA00022840"/>
    </source>
</evidence>
<comment type="similarity">
    <text evidence="2 13">Belongs to the heat shock protein 70 family.</text>
</comment>
<evidence type="ECO:0000256" key="2">
    <source>
        <dbReference type="ARBA" id="ARBA00007381"/>
    </source>
</evidence>
<dbReference type="GO" id="GO:0005524">
    <property type="term" value="F:ATP binding"/>
    <property type="evidence" value="ECO:0007669"/>
    <property type="project" value="UniProtKB-KW"/>
</dbReference>
<keyword evidence="8" id="KW-0346">Stress response</keyword>
<evidence type="ECO:0000256" key="11">
    <source>
        <dbReference type="ARBA" id="ARBA00030945"/>
    </source>
</evidence>
<dbReference type="Gene3D" id="3.30.420.40">
    <property type="match status" value="2"/>
</dbReference>
<organism evidence="15 16">
    <name type="scientific">Peptoanaerobacter stomatis</name>
    <dbReference type="NCBI Taxonomy" id="796937"/>
    <lineage>
        <taxon>Bacteria</taxon>
        <taxon>Bacillati</taxon>
        <taxon>Bacillota</taxon>
        <taxon>Clostridia</taxon>
        <taxon>Peptostreptococcales</taxon>
        <taxon>Filifactoraceae</taxon>
        <taxon>Peptoanaerobacter</taxon>
    </lineage>
</organism>
<dbReference type="SMART" id="SM00327">
    <property type="entry name" value="VWA"/>
    <property type="match status" value="1"/>
</dbReference>
<dbReference type="PATRIC" id="fig|796941.3.peg.883"/>
<dbReference type="PROSITE" id="PS50234">
    <property type="entry name" value="VWFA"/>
    <property type="match status" value="1"/>
</dbReference>
<dbReference type="InterPro" id="IPR018181">
    <property type="entry name" value="Heat_shock_70_CS"/>
</dbReference>
<evidence type="ECO:0000256" key="12">
    <source>
        <dbReference type="ARBA" id="ARBA00033103"/>
    </source>
</evidence>
<dbReference type="RefSeq" id="WP_009530762.1">
    <property type="nucleotide sequence ID" value="NZ_ALNK01000015.1"/>
</dbReference>
<dbReference type="Gene3D" id="3.40.50.410">
    <property type="entry name" value="von Willebrand factor, type A domain"/>
    <property type="match status" value="1"/>
</dbReference>
<evidence type="ECO:0000256" key="4">
    <source>
        <dbReference type="ARBA" id="ARBA00017249"/>
    </source>
</evidence>
<dbReference type="CDD" id="cd24029">
    <property type="entry name" value="ASKHA_NBD_HSP70_DnaK_HscA_HscC"/>
    <property type="match status" value="1"/>
</dbReference>
<feature type="domain" description="VWFA" evidence="14">
    <location>
        <begin position="539"/>
        <end position="705"/>
    </location>
</feature>
<comment type="function">
    <text evidence="1">Acts as a chaperone.</text>
</comment>
<gene>
    <name evidence="15" type="ORF">HMPREF1143_2246</name>
</gene>